<dbReference type="Proteomes" id="UP000886890">
    <property type="component" value="Unassembled WGS sequence"/>
</dbReference>
<reference evidence="1" key="2">
    <citation type="submission" date="2021-04" db="EMBL/GenBank/DDBJ databases">
        <authorList>
            <person name="Gilroy R."/>
        </authorList>
    </citation>
    <scope>NUCLEOTIDE SEQUENCE</scope>
    <source>
        <strain evidence="1">CHK183-1962</strain>
    </source>
</reference>
<protein>
    <submittedName>
        <fullName evidence="1">Uncharacterized protein</fullName>
    </submittedName>
</protein>
<dbReference type="AlphaFoldDB" id="A0A9D1XBQ8"/>
<gene>
    <name evidence="1" type="ORF">H9734_03050</name>
</gene>
<name>A0A9D1XBQ8_9FIRM</name>
<accession>A0A9D1XBQ8</accession>
<proteinExistence type="predicted"/>
<comment type="caution">
    <text evidence="1">The sequence shown here is derived from an EMBL/GenBank/DDBJ whole genome shotgun (WGS) entry which is preliminary data.</text>
</comment>
<sequence>MDNKSNRRTGFYGLGTHLFNDGWQFAKQPLFTTYEEIRQHPEAFARWACRMTG</sequence>
<dbReference type="EMBL" id="DXEK01000050">
    <property type="protein sequence ID" value="HIX76563.1"/>
    <property type="molecule type" value="Genomic_DNA"/>
</dbReference>
<reference evidence="1" key="1">
    <citation type="journal article" date="2021" name="PeerJ">
        <title>Extensive microbial diversity within the chicken gut microbiome revealed by metagenomics and culture.</title>
        <authorList>
            <person name="Gilroy R."/>
            <person name="Ravi A."/>
            <person name="Getino M."/>
            <person name="Pursley I."/>
            <person name="Horton D.L."/>
            <person name="Alikhan N.F."/>
            <person name="Baker D."/>
            <person name="Gharbi K."/>
            <person name="Hall N."/>
            <person name="Watson M."/>
            <person name="Adriaenssens E.M."/>
            <person name="Foster-Nyarko E."/>
            <person name="Jarju S."/>
            <person name="Secka A."/>
            <person name="Antonio M."/>
            <person name="Oren A."/>
            <person name="Chaudhuri R.R."/>
            <person name="La Ragione R."/>
            <person name="Hildebrand F."/>
            <person name="Pallen M.J."/>
        </authorList>
    </citation>
    <scope>NUCLEOTIDE SEQUENCE</scope>
    <source>
        <strain evidence="1">CHK183-1962</strain>
    </source>
</reference>
<organism evidence="1 2">
    <name type="scientific">Candidatus Fusicatenibacter merdavium</name>
    <dbReference type="NCBI Taxonomy" id="2838600"/>
    <lineage>
        <taxon>Bacteria</taxon>
        <taxon>Bacillati</taxon>
        <taxon>Bacillota</taxon>
        <taxon>Clostridia</taxon>
        <taxon>Lachnospirales</taxon>
        <taxon>Lachnospiraceae</taxon>
        <taxon>Fusicatenibacter</taxon>
    </lineage>
</organism>
<evidence type="ECO:0000313" key="1">
    <source>
        <dbReference type="EMBL" id="HIX76563.1"/>
    </source>
</evidence>
<evidence type="ECO:0000313" key="2">
    <source>
        <dbReference type="Proteomes" id="UP000886890"/>
    </source>
</evidence>